<dbReference type="EC" id="2.3.2.31" evidence="2"/>
<dbReference type="Pfam" id="PF01485">
    <property type="entry name" value="IBR"/>
    <property type="match status" value="1"/>
</dbReference>
<dbReference type="GO" id="GO:0016567">
    <property type="term" value="P:protein ubiquitination"/>
    <property type="evidence" value="ECO:0007669"/>
    <property type="project" value="InterPro"/>
</dbReference>
<dbReference type="EMBL" id="CAJOBB010010646">
    <property type="protein sequence ID" value="CAF4248295.1"/>
    <property type="molecule type" value="Genomic_DNA"/>
</dbReference>
<keyword evidence="8" id="KW-0862">Zinc</keyword>
<dbReference type="InterPro" id="IPR044066">
    <property type="entry name" value="TRIAD_supradom"/>
</dbReference>
<dbReference type="Proteomes" id="UP000663860">
    <property type="component" value="Unassembled WGS sequence"/>
</dbReference>
<dbReference type="Gene3D" id="1.20.120.1750">
    <property type="match status" value="1"/>
</dbReference>
<dbReference type="GO" id="GO:0008270">
    <property type="term" value="F:zinc ion binding"/>
    <property type="evidence" value="ECO:0007669"/>
    <property type="project" value="UniProtKB-KW"/>
</dbReference>
<dbReference type="PROSITE" id="PS51873">
    <property type="entry name" value="TRIAD"/>
    <property type="match status" value="1"/>
</dbReference>
<dbReference type="AlphaFoldDB" id="A0A813RJA2"/>
<keyword evidence="3" id="KW-0808">Transferase</keyword>
<accession>A0A813RJA2</accession>
<dbReference type="EMBL" id="CAJNOE010000035">
    <property type="protein sequence ID" value="CAF0781126.1"/>
    <property type="molecule type" value="Genomic_DNA"/>
</dbReference>
<comment type="catalytic activity">
    <reaction evidence="1">
        <text>[E2 ubiquitin-conjugating enzyme]-S-ubiquitinyl-L-cysteine + [acceptor protein]-L-lysine = [E2 ubiquitin-conjugating enzyme]-L-cysteine + [acceptor protein]-N(6)-ubiquitinyl-L-lysine.</text>
        <dbReference type="EC" id="2.3.2.31"/>
    </reaction>
</comment>
<feature type="domain" description="RING-type" evidence="9">
    <location>
        <begin position="56"/>
        <end position="277"/>
    </location>
</feature>
<evidence type="ECO:0000313" key="12">
    <source>
        <dbReference type="Proteomes" id="UP000663860"/>
    </source>
</evidence>
<dbReference type="PANTHER" id="PTHR11685">
    <property type="entry name" value="RBR FAMILY RING FINGER AND IBR DOMAIN-CONTAINING"/>
    <property type="match status" value="1"/>
</dbReference>
<evidence type="ECO:0000256" key="3">
    <source>
        <dbReference type="ARBA" id="ARBA00022679"/>
    </source>
</evidence>
<keyword evidence="5" id="KW-0677">Repeat</keyword>
<dbReference type="SMART" id="SM00647">
    <property type="entry name" value="IBR"/>
    <property type="match status" value="2"/>
</dbReference>
<dbReference type="InterPro" id="IPR002867">
    <property type="entry name" value="IBR_dom"/>
</dbReference>
<evidence type="ECO:0000256" key="4">
    <source>
        <dbReference type="ARBA" id="ARBA00022723"/>
    </source>
</evidence>
<evidence type="ECO:0000256" key="8">
    <source>
        <dbReference type="ARBA" id="ARBA00022833"/>
    </source>
</evidence>
<evidence type="ECO:0000256" key="6">
    <source>
        <dbReference type="ARBA" id="ARBA00022771"/>
    </source>
</evidence>
<dbReference type="Pfam" id="PF22191">
    <property type="entry name" value="IBR_1"/>
    <property type="match status" value="1"/>
</dbReference>
<sequence>MECEQCQTKFLSGDYIAINNNHYCLICFATNPSLFNDEKSSSSDNQTQQSVRQKQTTIQCIVCLDEKSQANFATKYSHGCRHTQRSICDDCLYQHVKQELGNMCTDNVRCPELNCGIDFKYEIVQKILSKNNDMKLVNRYEQFVSHRLLEQMQEFIWCAHGCGMGQLNDGGHDNNIVQCLKCYRKTCFTHKTNWHEGLTCHQYDATKNPEQRATQSWIAQNCKKCPECSCRIEKVSGCDHMTCTKCRYEFCWSCLADFNAIRQDGNHRHDSNCKHYAAYNK</sequence>
<evidence type="ECO:0000256" key="5">
    <source>
        <dbReference type="ARBA" id="ARBA00022737"/>
    </source>
</evidence>
<evidence type="ECO:0000313" key="11">
    <source>
        <dbReference type="EMBL" id="CAF4248295.1"/>
    </source>
</evidence>
<keyword evidence="7" id="KW-0833">Ubl conjugation pathway</keyword>
<organism evidence="10 12">
    <name type="scientific">Adineta steineri</name>
    <dbReference type="NCBI Taxonomy" id="433720"/>
    <lineage>
        <taxon>Eukaryota</taxon>
        <taxon>Metazoa</taxon>
        <taxon>Spiralia</taxon>
        <taxon>Gnathifera</taxon>
        <taxon>Rotifera</taxon>
        <taxon>Eurotatoria</taxon>
        <taxon>Bdelloidea</taxon>
        <taxon>Adinetida</taxon>
        <taxon>Adinetidae</taxon>
        <taxon>Adineta</taxon>
    </lineage>
</organism>
<evidence type="ECO:0000313" key="10">
    <source>
        <dbReference type="EMBL" id="CAF0781126.1"/>
    </source>
</evidence>
<reference evidence="10" key="1">
    <citation type="submission" date="2021-02" db="EMBL/GenBank/DDBJ databases">
        <authorList>
            <person name="Nowell W R."/>
        </authorList>
    </citation>
    <scope>NUCLEOTIDE SEQUENCE</scope>
</reference>
<dbReference type="GO" id="GO:0061630">
    <property type="term" value="F:ubiquitin protein ligase activity"/>
    <property type="evidence" value="ECO:0007669"/>
    <property type="project" value="UniProtKB-EC"/>
</dbReference>
<dbReference type="InterPro" id="IPR013083">
    <property type="entry name" value="Znf_RING/FYVE/PHD"/>
</dbReference>
<keyword evidence="6" id="KW-0863">Zinc-finger</keyword>
<dbReference type="Proteomes" id="UP000663868">
    <property type="component" value="Unassembled WGS sequence"/>
</dbReference>
<keyword evidence="4" id="KW-0479">Metal-binding</keyword>
<name>A0A813RJA2_9BILA</name>
<dbReference type="InterPro" id="IPR031127">
    <property type="entry name" value="E3_UB_ligase_RBR"/>
</dbReference>
<comment type="caution">
    <text evidence="10">The sequence shown here is derived from an EMBL/GenBank/DDBJ whole genome shotgun (WGS) entry which is preliminary data.</text>
</comment>
<proteinExistence type="predicted"/>
<evidence type="ECO:0000256" key="1">
    <source>
        <dbReference type="ARBA" id="ARBA00001798"/>
    </source>
</evidence>
<dbReference type="CDD" id="cd20335">
    <property type="entry name" value="BRcat_RBR"/>
    <property type="match status" value="1"/>
</dbReference>
<protein>
    <recommendedName>
        <fullName evidence="2">RBR-type E3 ubiquitin transferase</fullName>
        <ecNumber evidence="2">2.3.2.31</ecNumber>
    </recommendedName>
</protein>
<evidence type="ECO:0000256" key="2">
    <source>
        <dbReference type="ARBA" id="ARBA00012251"/>
    </source>
</evidence>
<dbReference type="Gene3D" id="3.30.40.10">
    <property type="entry name" value="Zinc/RING finger domain, C3HC4 (zinc finger)"/>
    <property type="match status" value="1"/>
</dbReference>
<dbReference type="SUPFAM" id="SSF57850">
    <property type="entry name" value="RING/U-box"/>
    <property type="match status" value="3"/>
</dbReference>
<evidence type="ECO:0000256" key="7">
    <source>
        <dbReference type="ARBA" id="ARBA00022786"/>
    </source>
</evidence>
<gene>
    <name evidence="10" type="ORF">IZO911_LOCUS5849</name>
    <name evidence="11" type="ORF">KXQ929_LOCUS42662</name>
</gene>
<evidence type="ECO:0000259" key="9">
    <source>
        <dbReference type="PROSITE" id="PS51873"/>
    </source>
</evidence>